<keyword evidence="3" id="KW-1185">Reference proteome</keyword>
<dbReference type="Gene3D" id="3.30.70.1440">
    <property type="entry name" value="Multidrug efflux transporter AcrB pore domain"/>
    <property type="match status" value="1"/>
</dbReference>
<dbReference type="Gene3D" id="3.30.70.1430">
    <property type="entry name" value="Multidrug efflux transporter AcrB pore domain"/>
    <property type="match status" value="2"/>
</dbReference>
<feature type="transmembrane region" description="Helical" evidence="1">
    <location>
        <begin position="518"/>
        <end position="535"/>
    </location>
</feature>
<name>A0A1H0RJB8_HALAD</name>
<dbReference type="PRINTS" id="PR00702">
    <property type="entry name" value="ACRIFLAVINRP"/>
</dbReference>
<dbReference type="GO" id="GO:0005886">
    <property type="term" value="C:plasma membrane"/>
    <property type="evidence" value="ECO:0007669"/>
    <property type="project" value="TreeGrafter"/>
</dbReference>
<dbReference type="EMBL" id="FNIZ01000015">
    <property type="protein sequence ID" value="SDP29551.1"/>
    <property type="molecule type" value="Genomic_DNA"/>
</dbReference>
<keyword evidence="1" id="KW-0472">Membrane</keyword>
<dbReference type="SUPFAM" id="SSF82866">
    <property type="entry name" value="Multidrug efflux transporter AcrB transmembrane domain"/>
    <property type="match status" value="2"/>
</dbReference>
<dbReference type="Gene3D" id="3.30.70.1320">
    <property type="entry name" value="Multidrug efflux transporter AcrB pore domain like"/>
    <property type="match status" value="1"/>
</dbReference>
<dbReference type="AlphaFoldDB" id="A0A1H0RJB8"/>
<sequence length="1008" mass="112225">MRVLKFILQRKILIGLVTMLILIIGGYAMLNMDEELLPPLSMDSGYINVDAGSQPAAEVERTITNPLERQLESIKEVEEIRSTSFDGRSSIQMTFERGEGPEAIKEAEAITNQVTSSLPVDRVEAGQYGTTQSYQFFLDLSGGKMEEMSEFATNTLEPRLEELPEVRDVDLMGIQENEMVVQFNQQELTNRGLQVDQIIPLLQQADEEVTLGELSKEENTPSLRWKSSIEQVSDLENISLPTQAGFIPLQEIATVTLRPQEQSSFVWKNGAKDFLFIQVGGSDNFTDIETASAVREEIKSMEDEGLFERFQINEVVAQADYVEESISGVTSNILVGGLIAIAILFIFLRNLRATFIISISIPTSILLTLASMWMLDYSLNMLTLIGLGLGIGMMVDSSIVILESIYNKKESGMKGMEAVTSGIKEVATAVLASMMTTIVVFLPIGLLGGEMGQFMIVLSIVVAITLISSVIISFTLIPSLAEKFMKLSNKKQIRHEGPILKFYDRLVSWTVRKKRHSLGVLLLFVTLFAGSLFLITKIPMTIMPDVFNRYAELMIDVEEGLSQEDKQELVMAVHEELEKIDDVESDYVMDNGGMLYTIINMTKEDDITTEQKEVNEQIFKSLRSLEEKYPINQVSSVMDGGVGSPVQVQIKGESFEELRAISQDFKENLEEIDGIVASQTSMDRTAEEELIQIDQKALEDAGLNEWQVRQTIQQAFLEQPISELTIDEKDVPLLVKWEEPTTSKESLLGITIPTTDGEQPLSNFLTLETVDTPNEINHVDGERYISVTADIEERDLGSINRDVQELIDEFVTPTGYNVTLAGDLEAQQEAIQEMLLILGIAIFLVYLVMAVQFNHLFHPLIVMSVIPMTVVGVILGLFLTQRELSVMSAMGIVMLIGIVLNNAILFITRTNQLRKLGWDVETSLTQSGKDRLRPIFMTSLTTAGGMLPLALATGSAGNYQAPMATVIISGLLFATFITLLLIPAIYRLFTRSRKKKTKINAYPKESAM</sequence>
<gene>
    <name evidence="2" type="ORF">SAMN05421677_11569</name>
</gene>
<dbReference type="Pfam" id="PF00873">
    <property type="entry name" value="ACR_tran"/>
    <property type="match status" value="1"/>
</dbReference>
<reference evidence="3" key="1">
    <citation type="submission" date="2016-10" db="EMBL/GenBank/DDBJ databases">
        <authorList>
            <person name="Varghese N."/>
            <person name="Submissions S."/>
        </authorList>
    </citation>
    <scope>NUCLEOTIDE SEQUENCE [LARGE SCALE GENOMIC DNA]</scope>
    <source>
        <strain evidence="3">CGMCC 1.3703</strain>
    </source>
</reference>
<evidence type="ECO:0000256" key="1">
    <source>
        <dbReference type="SAM" id="Phobius"/>
    </source>
</evidence>
<organism evidence="2 3">
    <name type="scientific">Halobacillus aidingensis</name>
    <dbReference type="NCBI Taxonomy" id="240303"/>
    <lineage>
        <taxon>Bacteria</taxon>
        <taxon>Bacillati</taxon>
        <taxon>Bacillota</taxon>
        <taxon>Bacilli</taxon>
        <taxon>Bacillales</taxon>
        <taxon>Bacillaceae</taxon>
        <taxon>Halobacillus</taxon>
    </lineage>
</organism>
<proteinExistence type="predicted"/>
<feature type="transmembrane region" description="Helical" evidence="1">
    <location>
        <begin position="12"/>
        <end position="30"/>
    </location>
</feature>
<dbReference type="InterPro" id="IPR001036">
    <property type="entry name" value="Acrflvin-R"/>
</dbReference>
<dbReference type="SUPFAM" id="SSF82693">
    <property type="entry name" value="Multidrug efflux transporter AcrB pore domain, PN1, PN2, PC1 and PC2 subdomains"/>
    <property type="match status" value="1"/>
</dbReference>
<feature type="transmembrane region" description="Helical" evidence="1">
    <location>
        <begin position="454"/>
        <end position="481"/>
    </location>
</feature>
<evidence type="ECO:0000313" key="2">
    <source>
        <dbReference type="EMBL" id="SDP29551.1"/>
    </source>
</evidence>
<dbReference type="Proteomes" id="UP000198860">
    <property type="component" value="Unassembled WGS sequence"/>
</dbReference>
<evidence type="ECO:0000313" key="3">
    <source>
        <dbReference type="Proteomes" id="UP000198860"/>
    </source>
</evidence>
<dbReference type="SUPFAM" id="SSF82714">
    <property type="entry name" value="Multidrug efflux transporter AcrB TolC docking domain, DN and DC subdomains"/>
    <property type="match status" value="1"/>
</dbReference>
<accession>A0A1H0RJB8</accession>
<feature type="transmembrane region" description="Helical" evidence="1">
    <location>
        <begin position="886"/>
        <end position="907"/>
    </location>
</feature>
<keyword evidence="1" id="KW-0812">Transmembrane</keyword>
<keyword evidence="1" id="KW-1133">Transmembrane helix</keyword>
<feature type="transmembrane region" description="Helical" evidence="1">
    <location>
        <begin position="426"/>
        <end position="448"/>
    </location>
</feature>
<dbReference type="OrthoDB" id="9757876at2"/>
<dbReference type="RefSeq" id="WP_089653439.1">
    <property type="nucleotide sequence ID" value="NZ_FNIZ01000015.1"/>
</dbReference>
<feature type="transmembrane region" description="Helical" evidence="1">
    <location>
        <begin position="860"/>
        <end position="880"/>
    </location>
</feature>
<feature type="transmembrane region" description="Helical" evidence="1">
    <location>
        <begin position="381"/>
        <end position="405"/>
    </location>
</feature>
<feature type="transmembrane region" description="Helical" evidence="1">
    <location>
        <begin position="834"/>
        <end position="853"/>
    </location>
</feature>
<feature type="transmembrane region" description="Helical" evidence="1">
    <location>
        <begin position="935"/>
        <end position="954"/>
    </location>
</feature>
<dbReference type="InterPro" id="IPR027463">
    <property type="entry name" value="AcrB_DN_DC_subdom"/>
</dbReference>
<protein>
    <submittedName>
        <fullName evidence="2">Multidrug efflux pump subunit AcrB</fullName>
    </submittedName>
</protein>
<feature type="transmembrane region" description="Helical" evidence="1">
    <location>
        <begin position="329"/>
        <end position="348"/>
    </location>
</feature>
<dbReference type="GO" id="GO:0042910">
    <property type="term" value="F:xenobiotic transmembrane transporter activity"/>
    <property type="evidence" value="ECO:0007669"/>
    <property type="project" value="TreeGrafter"/>
</dbReference>
<dbReference type="PANTHER" id="PTHR32063:SF0">
    <property type="entry name" value="SWARMING MOTILITY PROTEIN SWRC"/>
    <property type="match status" value="1"/>
</dbReference>
<feature type="transmembrane region" description="Helical" evidence="1">
    <location>
        <begin position="966"/>
        <end position="989"/>
    </location>
</feature>
<dbReference type="STRING" id="240303.SAMN05421677_11569"/>
<dbReference type="PANTHER" id="PTHR32063">
    <property type="match status" value="1"/>
</dbReference>
<dbReference type="Gene3D" id="1.20.1640.10">
    <property type="entry name" value="Multidrug efflux transporter AcrB transmembrane domain"/>
    <property type="match status" value="2"/>
</dbReference>
<dbReference type="Gene3D" id="3.30.2090.10">
    <property type="entry name" value="Multidrug efflux transporter AcrB TolC docking domain, DN and DC subdomains"/>
    <property type="match status" value="2"/>
</dbReference>
<feature type="transmembrane region" description="Helical" evidence="1">
    <location>
        <begin position="355"/>
        <end position="375"/>
    </location>
</feature>